<feature type="binding site" evidence="4">
    <location>
        <position position="291"/>
    </location>
    <ligand>
        <name>Zn(2+)</name>
        <dbReference type="ChEBI" id="CHEBI:29105"/>
        <label>2</label>
    </ligand>
</feature>
<evidence type="ECO:0000256" key="2">
    <source>
        <dbReference type="ARBA" id="ARBA00022553"/>
    </source>
</evidence>
<dbReference type="InterPro" id="IPR042085">
    <property type="entry name" value="Ap_crown"/>
</dbReference>
<dbReference type="SUPFAM" id="SSF53649">
    <property type="entry name" value="Alkaline phosphatase-like"/>
    <property type="match status" value="1"/>
</dbReference>
<dbReference type="GO" id="GO:0046872">
    <property type="term" value="F:metal ion binding"/>
    <property type="evidence" value="ECO:0007669"/>
    <property type="project" value="UniProtKB-KW"/>
</dbReference>
<dbReference type="GO" id="GO:0004035">
    <property type="term" value="F:alkaline phosphatase activity"/>
    <property type="evidence" value="ECO:0007669"/>
    <property type="project" value="UniProtKB-EC"/>
</dbReference>
<keyword evidence="8" id="KW-1185">Reference proteome</keyword>
<dbReference type="EMBL" id="KL660925">
    <property type="protein sequence ID" value="KFA60433.1"/>
    <property type="molecule type" value="Genomic_DNA"/>
</dbReference>
<dbReference type="EC" id="3.1.3.1" evidence="1"/>
<keyword evidence="6" id="KW-0732">Signal</keyword>
<dbReference type="InParanoid" id="A0A084Q8Z8"/>
<evidence type="ECO:0000313" key="8">
    <source>
        <dbReference type="Proteomes" id="UP000028524"/>
    </source>
</evidence>
<dbReference type="Pfam" id="PF00245">
    <property type="entry name" value="Alk_phosphatase"/>
    <property type="match status" value="1"/>
</dbReference>
<keyword evidence="4" id="KW-0479">Metal-binding</keyword>
<feature type="binding site" evidence="4">
    <location>
        <position position="33"/>
    </location>
    <ligand>
        <name>Zn(2+)</name>
        <dbReference type="ChEBI" id="CHEBI:29105"/>
        <label>2</label>
    </ligand>
</feature>
<evidence type="ECO:0000256" key="1">
    <source>
        <dbReference type="ARBA" id="ARBA00012647"/>
    </source>
</evidence>
<dbReference type="OrthoDB" id="7392499at2759"/>
<dbReference type="STRING" id="1283841.A0A084Q8Z8"/>
<reference evidence="7 8" key="1">
    <citation type="journal article" date="2014" name="BMC Genomics">
        <title>Comparative genome sequencing reveals chemotype-specific gene clusters in the toxigenic black mold Stachybotrys.</title>
        <authorList>
            <person name="Semeiks J."/>
            <person name="Borek D."/>
            <person name="Otwinowski Z."/>
            <person name="Grishin N.V."/>
        </authorList>
    </citation>
    <scope>NUCLEOTIDE SEQUENCE [LARGE SCALE GENOMIC DNA]</scope>
    <source>
        <strain evidence="7 8">IBT 40285</strain>
    </source>
</reference>
<feature type="binding site" evidence="4">
    <location>
        <position position="330"/>
    </location>
    <ligand>
        <name>Zn(2+)</name>
        <dbReference type="ChEBI" id="CHEBI:29105"/>
        <label>2</label>
    </ligand>
</feature>
<dbReference type="AlphaFoldDB" id="A0A084Q8Z8"/>
<feature type="binding site" evidence="4">
    <location>
        <position position="138"/>
    </location>
    <ligand>
        <name>Mg(2+)</name>
        <dbReference type="ChEBI" id="CHEBI:18420"/>
    </ligand>
</feature>
<sequence length="499" mass="53398">MRAVTAIAAAGAFAQTAVAASVQAKNFIYVVPDGYGQSSQTMARDLKALVESGSPANRPGDIPPIAADELVVGLVRTYAANNLITDSAASGVAFASGYKSNNGMIGMIPDGRPVGSILEAAKLAGLRTALVVTSTINHATPAVYAAHTDSRGNLDTIAEHELGYGHPLGSVVDILLGGGRCSFYPQGQNNSCRGDDLDLWAYAAEQNFTIARNRDEFDAFERGLGGTPMPILGLFNDGDLRYEIDRRVTQDEPSLIEMTETALNTLHRATHCKEQGYFIMIEASRIDHAGHANDPAAHAVDTLMYNDLLHYLREWIDEHPDTVLMSAADHECGGLTLNGYNPVPLNGSSHSGEYLQQLWRGRPSDSDARQFLVSELLPLSGIRNPTDAEINTLLSASNVGSELVSLLSSRAGVNWSTGGHTASDITLFAYAAADQINALKTDLAGNHDNTELPRYIEEVLGLDMDAVTEILQAAAEEDAGWLGKRGIDARDEHAHSHAH</sequence>
<keyword evidence="2" id="KW-0597">Phosphoprotein</keyword>
<dbReference type="Gene3D" id="1.10.1200.140">
    <property type="entry name" value="Alkaline phosphatase, crown domain"/>
    <property type="match status" value="1"/>
</dbReference>
<dbReference type="PRINTS" id="PR00113">
    <property type="entry name" value="ALKPHPHTASE"/>
</dbReference>
<evidence type="ECO:0000256" key="4">
    <source>
        <dbReference type="PIRSR" id="PIRSR601952-2"/>
    </source>
</evidence>
<dbReference type="OMA" id="GDCQAMA"/>
<evidence type="ECO:0000256" key="5">
    <source>
        <dbReference type="RuleBase" id="RU003946"/>
    </source>
</evidence>
<dbReference type="Proteomes" id="UP000028524">
    <property type="component" value="Unassembled WGS sequence"/>
</dbReference>
<proteinExistence type="inferred from homology"/>
<dbReference type="InterPro" id="IPR001952">
    <property type="entry name" value="Alkaline_phosphatase"/>
</dbReference>
<evidence type="ECO:0000256" key="3">
    <source>
        <dbReference type="PIRSR" id="PIRSR601952-1"/>
    </source>
</evidence>
<accession>A0A084Q8Z8</accession>
<feature type="binding site" evidence="4">
    <location>
        <position position="420"/>
    </location>
    <ligand>
        <name>Zn(2+)</name>
        <dbReference type="ChEBI" id="CHEBI:29105"/>
        <label>2</label>
    </ligand>
</feature>
<dbReference type="InterPro" id="IPR017850">
    <property type="entry name" value="Alkaline_phosphatase_core_sf"/>
</dbReference>
<feature type="binding site" evidence="4">
    <location>
        <position position="140"/>
    </location>
    <ligand>
        <name>Mg(2+)</name>
        <dbReference type="ChEBI" id="CHEBI:18420"/>
    </ligand>
</feature>
<name>A0A084Q8Z8_STAC4</name>
<comment type="cofactor">
    <cofactor evidence="4">
        <name>Mg(2+)</name>
        <dbReference type="ChEBI" id="CHEBI:18420"/>
    </cofactor>
    <text evidence="4">Binds 1 Mg(2+) ion.</text>
</comment>
<dbReference type="CDD" id="cd16012">
    <property type="entry name" value="ALP"/>
    <property type="match status" value="1"/>
</dbReference>
<dbReference type="SMART" id="SM00098">
    <property type="entry name" value="alkPPc"/>
    <property type="match status" value="1"/>
</dbReference>
<feature type="binding site" evidence="4">
    <location>
        <position position="282"/>
    </location>
    <ligand>
        <name>Mg(2+)</name>
        <dbReference type="ChEBI" id="CHEBI:18420"/>
    </ligand>
</feature>
<feature type="active site" description="Phosphoserine intermediate" evidence="3">
    <location>
        <position position="87"/>
    </location>
</feature>
<feature type="binding site" evidence="4">
    <location>
        <position position="329"/>
    </location>
    <ligand>
        <name>Zn(2+)</name>
        <dbReference type="ChEBI" id="CHEBI:29105"/>
        <label>2</label>
    </ligand>
</feature>
<feature type="binding site" evidence="4">
    <location>
        <position position="287"/>
    </location>
    <ligand>
        <name>Zn(2+)</name>
        <dbReference type="ChEBI" id="CHEBI:29105"/>
        <label>2</label>
    </ligand>
</feature>
<dbReference type="Gene3D" id="3.40.720.10">
    <property type="entry name" value="Alkaline Phosphatase, subunit A"/>
    <property type="match status" value="1"/>
</dbReference>
<comment type="similarity">
    <text evidence="5">Belongs to the alkaline phosphatase family.</text>
</comment>
<protein>
    <recommendedName>
        <fullName evidence="1">alkaline phosphatase</fullName>
        <ecNumber evidence="1">3.1.3.1</ecNumber>
    </recommendedName>
</protein>
<feature type="chain" id="PRO_5001779189" description="alkaline phosphatase" evidence="6">
    <location>
        <begin position="20"/>
        <end position="499"/>
    </location>
</feature>
<dbReference type="GO" id="GO:0000329">
    <property type="term" value="C:fungal-type vacuole membrane"/>
    <property type="evidence" value="ECO:0007669"/>
    <property type="project" value="TreeGrafter"/>
</dbReference>
<keyword evidence="4" id="KW-0862">Zinc</keyword>
<evidence type="ECO:0000313" key="7">
    <source>
        <dbReference type="EMBL" id="KFA60433.1"/>
    </source>
</evidence>
<evidence type="ECO:0000256" key="6">
    <source>
        <dbReference type="SAM" id="SignalP"/>
    </source>
</evidence>
<dbReference type="PANTHER" id="PTHR11596">
    <property type="entry name" value="ALKALINE PHOSPHATASE"/>
    <property type="match status" value="1"/>
</dbReference>
<comment type="cofactor">
    <cofactor evidence="4">
        <name>Zn(2+)</name>
        <dbReference type="ChEBI" id="CHEBI:29105"/>
    </cofactor>
    <text evidence="4">Binds 2 Zn(2+) ions.</text>
</comment>
<feature type="binding site" evidence="4">
    <location>
        <position position="33"/>
    </location>
    <ligand>
        <name>Mg(2+)</name>
        <dbReference type="ChEBI" id="CHEBI:18420"/>
    </ligand>
</feature>
<dbReference type="HOGENOM" id="CLU_008539_6_0_1"/>
<organism evidence="7 8">
    <name type="scientific">Stachybotrys chlorohalonatus (strain IBT 40285)</name>
    <dbReference type="NCBI Taxonomy" id="1283841"/>
    <lineage>
        <taxon>Eukaryota</taxon>
        <taxon>Fungi</taxon>
        <taxon>Dikarya</taxon>
        <taxon>Ascomycota</taxon>
        <taxon>Pezizomycotina</taxon>
        <taxon>Sordariomycetes</taxon>
        <taxon>Hypocreomycetidae</taxon>
        <taxon>Hypocreales</taxon>
        <taxon>Stachybotryaceae</taxon>
        <taxon>Stachybotrys</taxon>
    </lineage>
</organism>
<gene>
    <name evidence="7" type="ORF">S40285_09000</name>
</gene>
<dbReference type="PANTHER" id="PTHR11596:SF5">
    <property type="entry name" value="ALKALINE PHOSPHATASE"/>
    <property type="match status" value="1"/>
</dbReference>
<feature type="signal peptide" evidence="6">
    <location>
        <begin position="1"/>
        <end position="19"/>
    </location>
</feature>
<keyword evidence="4" id="KW-0460">Magnesium</keyword>